<evidence type="ECO:0000256" key="1">
    <source>
        <dbReference type="SAM" id="Phobius"/>
    </source>
</evidence>
<keyword evidence="3" id="KW-1185">Reference proteome</keyword>
<reference evidence="2 3" key="1">
    <citation type="submission" date="2016-06" db="EMBL/GenBank/DDBJ databases">
        <title>Genome sequence of Oerskovia enterophila DSM 43852.</title>
        <authorList>
            <person name="Poehlein A."/>
            <person name="Jag V."/>
            <person name="Bengelsdorf F.R."/>
            <person name="Daniel R."/>
            <person name="Duerre P."/>
        </authorList>
    </citation>
    <scope>NUCLEOTIDE SEQUENCE [LARGE SCALE GENOMIC DNA]</scope>
    <source>
        <strain evidence="2 3">DSM 43852</strain>
    </source>
</reference>
<proteinExistence type="predicted"/>
<dbReference type="Proteomes" id="UP000093412">
    <property type="component" value="Unassembled WGS sequence"/>
</dbReference>
<gene>
    <name evidence="2" type="ORF">OERS_22590</name>
</gene>
<keyword evidence="1" id="KW-1133">Transmembrane helix</keyword>
<comment type="caution">
    <text evidence="2">The sequence shown here is derived from an EMBL/GenBank/DDBJ whole genome shotgun (WGS) entry which is preliminary data.</text>
</comment>
<name>A0ABX2Y3D9_9CELL</name>
<feature type="transmembrane region" description="Helical" evidence="1">
    <location>
        <begin position="12"/>
        <end position="34"/>
    </location>
</feature>
<evidence type="ECO:0000313" key="3">
    <source>
        <dbReference type="Proteomes" id="UP000093412"/>
    </source>
</evidence>
<protein>
    <submittedName>
        <fullName evidence="2">Uncharacterized protein</fullName>
    </submittedName>
</protein>
<dbReference type="EMBL" id="MAQA01000024">
    <property type="protein sequence ID" value="OCI31049.1"/>
    <property type="molecule type" value="Genomic_DNA"/>
</dbReference>
<keyword evidence="1" id="KW-0812">Transmembrane</keyword>
<organism evidence="2 3">
    <name type="scientific">Oerskovia enterophila</name>
    <dbReference type="NCBI Taxonomy" id="43678"/>
    <lineage>
        <taxon>Bacteria</taxon>
        <taxon>Bacillati</taxon>
        <taxon>Actinomycetota</taxon>
        <taxon>Actinomycetes</taxon>
        <taxon>Micrococcales</taxon>
        <taxon>Cellulomonadaceae</taxon>
        <taxon>Oerskovia</taxon>
    </lineage>
</organism>
<sequence>MSDNADIRPTARLVAAGWGAIAVGVATLVAVWFLGFGKEPGYWTDAAAPIAWVVLLAGIGLLVWAAVRRARNRELVQRRQLER</sequence>
<feature type="transmembrane region" description="Helical" evidence="1">
    <location>
        <begin position="46"/>
        <end position="67"/>
    </location>
</feature>
<keyword evidence="1" id="KW-0472">Membrane</keyword>
<accession>A0ABX2Y3D9</accession>
<evidence type="ECO:0000313" key="2">
    <source>
        <dbReference type="EMBL" id="OCI31049.1"/>
    </source>
</evidence>
<dbReference type="RefSeq" id="WP_139107793.1">
    <property type="nucleotide sequence ID" value="NZ_MAQA01000024.1"/>
</dbReference>